<sequence>MFPLRKWIMKPFYRRDKPYEVRIFNYRLSLGQNCAVENAFPSLANRWKCLLTTMHQKPKVVQRKFSAALCLHILMRERYPALQNGELDVEVQTEKLSRSLEAGRDA</sequence>
<organism>
    <name type="scientific">Branchiostoma floridae</name>
    <name type="common">Florida lancelet</name>
    <name type="synonym">Amphioxus</name>
    <dbReference type="NCBI Taxonomy" id="7739"/>
    <lineage>
        <taxon>Eukaryota</taxon>
        <taxon>Metazoa</taxon>
        <taxon>Chordata</taxon>
        <taxon>Cephalochordata</taxon>
        <taxon>Leptocardii</taxon>
        <taxon>Amphioxiformes</taxon>
        <taxon>Branchiostomatidae</taxon>
        <taxon>Branchiostoma</taxon>
    </lineage>
</organism>
<evidence type="ECO:0008006" key="2">
    <source>
        <dbReference type="Google" id="ProtNLM"/>
    </source>
</evidence>
<evidence type="ECO:0000313" key="1">
    <source>
        <dbReference type="EMBL" id="EEN62531.1"/>
    </source>
</evidence>
<reference evidence="1" key="1">
    <citation type="journal article" date="2008" name="Nature">
        <title>The amphioxus genome and the evolution of the chordate karyotype.</title>
        <authorList>
            <consortium name="US DOE Joint Genome Institute (JGI-PGF)"/>
            <person name="Putnam N.H."/>
            <person name="Butts T."/>
            <person name="Ferrier D.E.K."/>
            <person name="Furlong R.F."/>
            <person name="Hellsten U."/>
            <person name="Kawashima T."/>
            <person name="Robinson-Rechavi M."/>
            <person name="Shoguchi E."/>
            <person name="Terry A."/>
            <person name="Yu J.-K."/>
            <person name="Benito-Gutierrez E.L."/>
            <person name="Dubchak I."/>
            <person name="Garcia-Fernandez J."/>
            <person name="Gibson-Brown J.J."/>
            <person name="Grigoriev I.V."/>
            <person name="Horton A.C."/>
            <person name="de Jong P.J."/>
            <person name="Jurka J."/>
            <person name="Kapitonov V.V."/>
            <person name="Kohara Y."/>
            <person name="Kuroki Y."/>
            <person name="Lindquist E."/>
            <person name="Lucas S."/>
            <person name="Osoegawa K."/>
            <person name="Pennacchio L.A."/>
            <person name="Salamov A.A."/>
            <person name="Satou Y."/>
            <person name="Sauka-Spengler T."/>
            <person name="Schmutz J."/>
            <person name="Shin-I T."/>
            <person name="Toyoda A."/>
            <person name="Bronner-Fraser M."/>
            <person name="Fujiyama A."/>
            <person name="Holland L.Z."/>
            <person name="Holland P.W.H."/>
            <person name="Satoh N."/>
            <person name="Rokhsar D.S."/>
        </authorList>
    </citation>
    <scope>NUCLEOTIDE SEQUENCE [LARGE SCALE GENOMIC DNA]</scope>
    <source>
        <strain evidence="1">S238N-H82</strain>
        <tissue evidence="1">Testes</tissue>
    </source>
</reference>
<name>C3YB69_BRAFL</name>
<dbReference type="eggNOG" id="KOG4585">
    <property type="taxonomic scope" value="Eukaryota"/>
</dbReference>
<protein>
    <recommendedName>
        <fullName evidence="2">DDE Tnp4 domain-containing protein</fullName>
    </recommendedName>
</protein>
<accession>C3YB69</accession>
<dbReference type="InParanoid" id="C3YB69"/>
<gene>
    <name evidence="1" type="ORF">BRAFLDRAFT_91895</name>
</gene>
<dbReference type="AlphaFoldDB" id="C3YB69"/>
<proteinExistence type="predicted"/>
<dbReference type="EMBL" id="GG666496">
    <property type="protein sequence ID" value="EEN62531.1"/>
    <property type="molecule type" value="Genomic_DNA"/>
</dbReference>